<evidence type="ECO:0000313" key="1">
    <source>
        <dbReference type="EMBL" id="CAB3984908.1"/>
    </source>
</evidence>
<organism evidence="1 2">
    <name type="scientific">Paramuricea clavata</name>
    <name type="common">Red gorgonian</name>
    <name type="synonym">Violescent sea-whip</name>
    <dbReference type="NCBI Taxonomy" id="317549"/>
    <lineage>
        <taxon>Eukaryota</taxon>
        <taxon>Metazoa</taxon>
        <taxon>Cnidaria</taxon>
        <taxon>Anthozoa</taxon>
        <taxon>Octocorallia</taxon>
        <taxon>Malacalcyonacea</taxon>
        <taxon>Plexauridae</taxon>
        <taxon>Paramuricea</taxon>
    </lineage>
</organism>
<dbReference type="AlphaFoldDB" id="A0A7D9HM47"/>
<name>A0A7D9HM47_PARCT</name>
<dbReference type="Proteomes" id="UP001152795">
    <property type="component" value="Unassembled WGS sequence"/>
</dbReference>
<comment type="caution">
    <text evidence="1">The sequence shown here is derived from an EMBL/GenBank/DDBJ whole genome shotgun (WGS) entry which is preliminary data.</text>
</comment>
<sequence length="81" mass="9274">EDDDLKEYIRATTFLVLIGVGEDPFKLSPLLICVEGNELVNVTLCSCSTTLQYLEYRIPRAKKQSSIQKFTKELEHYMSAE</sequence>
<keyword evidence="2" id="KW-1185">Reference proteome</keyword>
<accession>A0A7D9HM47</accession>
<dbReference type="EMBL" id="CACRXK020000799">
    <property type="protein sequence ID" value="CAB3984908.1"/>
    <property type="molecule type" value="Genomic_DNA"/>
</dbReference>
<protein>
    <submittedName>
        <fullName evidence="1">Uncharacterized protein</fullName>
    </submittedName>
</protein>
<evidence type="ECO:0000313" key="2">
    <source>
        <dbReference type="Proteomes" id="UP001152795"/>
    </source>
</evidence>
<gene>
    <name evidence="1" type="ORF">PACLA_8A048817</name>
</gene>
<feature type="non-terminal residue" evidence="1">
    <location>
        <position position="1"/>
    </location>
</feature>
<proteinExistence type="predicted"/>
<reference evidence="1" key="1">
    <citation type="submission" date="2020-04" db="EMBL/GenBank/DDBJ databases">
        <authorList>
            <person name="Alioto T."/>
            <person name="Alioto T."/>
            <person name="Gomez Garrido J."/>
        </authorList>
    </citation>
    <scope>NUCLEOTIDE SEQUENCE</scope>
    <source>
        <strain evidence="1">A484AB</strain>
    </source>
</reference>